<dbReference type="GO" id="GO:0030612">
    <property type="term" value="F:arsenate reductase (thioredoxin) activity"/>
    <property type="evidence" value="ECO:0007669"/>
    <property type="project" value="UniProtKB-EC"/>
</dbReference>
<dbReference type="SUPFAM" id="SSF46785">
    <property type="entry name" value="Winged helix' DNA-binding domain"/>
    <property type="match status" value="1"/>
</dbReference>
<dbReference type="SMART" id="SM00418">
    <property type="entry name" value="HTH_ARSR"/>
    <property type="match status" value="1"/>
</dbReference>
<keyword evidence="1" id="KW-0059">Arsenical resistance</keyword>
<reference evidence="4 5" key="1">
    <citation type="submission" date="2015-07" db="EMBL/GenBank/DDBJ databases">
        <authorList>
            <person name="Voget S."/>
            <person name="Dogs M."/>
            <person name="Brinkhoff T.H."/>
            <person name="Daniel R."/>
        </authorList>
    </citation>
    <scope>NUCLEOTIDE SEQUENCE [LARGE SCALE GENOMIC DNA]</scope>
    <source>
        <strain evidence="4 5">B14</strain>
    </source>
</reference>
<gene>
    <name evidence="4" type="primary">arsC_2</name>
    <name evidence="4" type="ORF">ROLI_016410</name>
</gene>
<dbReference type="SUPFAM" id="SSF52788">
    <property type="entry name" value="Phosphotyrosine protein phosphatases I"/>
    <property type="match status" value="1"/>
</dbReference>
<dbReference type="InterPro" id="IPR036196">
    <property type="entry name" value="Ptyr_pPase_sf"/>
</dbReference>
<dbReference type="Proteomes" id="UP001318682">
    <property type="component" value="Chromosome"/>
</dbReference>
<reference evidence="5" key="2">
    <citation type="submission" date="2024-01" db="EMBL/GenBank/DDBJ databases">
        <title>Roseobacter fucihabitans sp. nov., isolated from the brown alga Fucus spiralis.</title>
        <authorList>
            <person name="Hahnke S."/>
            <person name="Berger M."/>
            <person name="Schlingloff A."/>
            <person name="Athale I."/>
            <person name="Neumann-Schaal M."/>
            <person name="Adenaya A."/>
            <person name="Poehlein A."/>
            <person name="Daniel R."/>
            <person name="Pertersen J."/>
            <person name="Brinkhoff T."/>
        </authorList>
    </citation>
    <scope>NUCLEOTIDE SEQUENCE [LARGE SCALE GENOMIC DNA]</scope>
    <source>
        <strain evidence="5">B14</strain>
    </source>
</reference>
<dbReference type="Pfam" id="PF01451">
    <property type="entry name" value="LMWPc"/>
    <property type="match status" value="1"/>
</dbReference>
<protein>
    <submittedName>
        <fullName evidence="4">Arsenate reductase</fullName>
        <ecNumber evidence="4">1.20.4.4</ecNumber>
    </submittedName>
</protein>
<evidence type="ECO:0000313" key="4">
    <source>
        <dbReference type="EMBL" id="WVX48560.1"/>
    </source>
</evidence>
<keyword evidence="4" id="KW-0560">Oxidoreductase</keyword>
<dbReference type="Gene3D" id="3.40.50.2300">
    <property type="match status" value="1"/>
</dbReference>
<evidence type="ECO:0000259" key="2">
    <source>
        <dbReference type="SMART" id="SM00226"/>
    </source>
</evidence>
<dbReference type="InterPro" id="IPR001845">
    <property type="entry name" value="HTH_ArsR_DNA-bd_dom"/>
</dbReference>
<dbReference type="CDD" id="cd16345">
    <property type="entry name" value="LMWP_ArsC"/>
    <property type="match status" value="1"/>
</dbReference>
<dbReference type="InterPro" id="IPR036390">
    <property type="entry name" value="WH_DNA-bd_sf"/>
</dbReference>
<organism evidence="4 5">
    <name type="scientific">Roseobacter fucihabitans</name>
    <dbReference type="NCBI Taxonomy" id="1537242"/>
    <lineage>
        <taxon>Bacteria</taxon>
        <taxon>Pseudomonadati</taxon>
        <taxon>Pseudomonadota</taxon>
        <taxon>Alphaproteobacteria</taxon>
        <taxon>Rhodobacterales</taxon>
        <taxon>Roseobacteraceae</taxon>
        <taxon>Roseobacter</taxon>
    </lineage>
</organism>
<name>A0ABZ2BRE2_9RHOB</name>
<dbReference type="InterPro" id="IPR011991">
    <property type="entry name" value="ArsR-like_HTH"/>
</dbReference>
<dbReference type="RefSeq" id="WP_187428903.1">
    <property type="nucleotide sequence ID" value="NZ_CP143423.1"/>
</dbReference>
<evidence type="ECO:0000313" key="5">
    <source>
        <dbReference type="Proteomes" id="UP001318682"/>
    </source>
</evidence>
<keyword evidence="5" id="KW-1185">Reference proteome</keyword>
<sequence>MELEALSRLSALSHPQRLAVFRLLMRRFPDAVPAGEISAALELKASTASVYLSALCKTHLITQDRVGTSLRYRANTQAAGALIEYIFTDCCRGRPELCPPFSRSPEQTSPVMPGPPYNVLFICTGNSARSIFAESILHDLEGTSFTAYSAGTAPGSELNPVAVDLLRAKGHDTSRLRAKHISEFQSATAPRMDFVFTVCDSAANEECPAWDGQPISGHWGVPDPVAATGTLSERQLAFQHAYGALKNRIEAFAALPLATHNRISLQAAVDDIAAHPLEGTCS</sequence>
<dbReference type="InterPro" id="IPR023485">
    <property type="entry name" value="Ptyr_pPase"/>
</dbReference>
<dbReference type="Gene3D" id="1.10.10.10">
    <property type="entry name" value="Winged helix-like DNA-binding domain superfamily/Winged helix DNA-binding domain"/>
    <property type="match status" value="1"/>
</dbReference>
<feature type="domain" description="HTH arsR-type" evidence="3">
    <location>
        <begin position="7"/>
        <end position="87"/>
    </location>
</feature>
<dbReference type="EC" id="1.20.4.4" evidence="4"/>
<proteinExistence type="predicted"/>
<dbReference type="EMBL" id="CP143423">
    <property type="protein sequence ID" value="WVX48560.1"/>
    <property type="molecule type" value="Genomic_DNA"/>
</dbReference>
<dbReference type="PANTHER" id="PTHR43428:SF1">
    <property type="entry name" value="ARSENATE REDUCTASE"/>
    <property type="match status" value="1"/>
</dbReference>
<evidence type="ECO:0000259" key="3">
    <source>
        <dbReference type="SMART" id="SM00418"/>
    </source>
</evidence>
<evidence type="ECO:0000256" key="1">
    <source>
        <dbReference type="ARBA" id="ARBA00022849"/>
    </source>
</evidence>
<dbReference type="PANTHER" id="PTHR43428">
    <property type="entry name" value="ARSENATE REDUCTASE"/>
    <property type="match status" value="1"/>
</dbReference>
<dbReference type="SMART" id="SM00226">
    <property type="entry name" value="LMWPc"/>
    <property type="match status" value="1"/>
</dbReference>
<dbReference type="CDD" id="cd00090">
    <property type="entry name" value="HTH_ARSR"/>
    <property type="match status" value="1"/>
</dbReference>
<dbReference type="InterPro" id="IPR036388">
    <property type="entry name" value="WH-like_DNA-bd_sf"/>
</dbReference>
<accession>A0ABZ2BRE2</accession>
<feature type="domain" description="Phosphotyrosine protein phosphatase I" evidence="2">
    <location>
        <begin position="117"/>
        <end position="255"/>
    </location>
</feature>